<dbReference type="KEGG" id="mlz:F6J85_07910"/>
<keyword evidence="1" id="KW-0812">Transmembrane</keyword>
<organism evidence="2 3">
    <name type="scientific">Microbacterium lushaniae</name>
    <dbReference type="NCBI Taxonomy" id="2614639"/>
    <lineage>
        <taxon>Bacteria</taxon>
        <taxon>Bacillati</taxon>
        <taxon>Actinomycetota</taxon>
        <taxon>Actinomycetes</taxon>
        <taxon>Micrococcales</taxon>
        <taxon>Microbacteriaceae</taxon>
        <taxon>Microbacterium</taxon>
    </lineage>
</organism>
<accession>A0A5J6L3B5</accession>
<keyword evidence="1" id="KW-0472">Membrane</keyword>
<evidence type="ECO:0000313" key="3">
    <source>
        <dbReference type="Proteomes" id="UP000325516"/>
    </source>
</evidence>
<reference evidence="3" key="1">
    <citation type="submission" date="2019-09" db="EMBL/GenBank/DDBJ databases">
        <title>Mumia zhuanghuii sp. nov. isolated from the intestinal contents of plateau pika (Ochotona curzoniae) in the Qinghai-Tibet plateau of China.</title>
        <authorList>
            <person name="Tian Z."/>
        </authorList>
    </citation>
    <scope>NUCLEOTIDE SEQUENCE [LARGE SCALE GENOMIC DNA]</scope>
    <source>
        <strain evidence="3">L-031</strain>
    </source>
</reference>
<dbReference type="RefSeq" id="WP_150924531.1">
    <property type="nucleotide sequence ID" value="NZ_CP044232.1"/>
</dbReference>
<keyword evidence="1" id="KW-1133">Transmembrane helix</keyword>
<feature type="transmembrane region" description="Helical" evidence="1">
    <location>
        <begin position="64"/>
        <end position="84"/>
    </location>
</feature>
<dbReference type="AlphaFoldDB" id="A0A5J6L3B5"/>
<keyword evidence="3" id="KW-1185">Reference proteome</keyword>
<evidence type="ECO:0000313" key="2">
    <source>
        <dbReference type="EMBL" id="QEW03034.1"/>
    </source>
</evidence>
<dbReference type="EMBL" id="CP044232">
    <property type="protein sequence ID" value="QEW03034.1"/>
    <property type="molecule type" value="Genomic_DNA"/>
</dbReference>
<dbReference type="Proteomes" id="UP000325516">
    <property type="component" value="Chromosome"/>
</dbReference>
<protein>
    <submittedName>
        <fullName evidence="2">Uncharacterized protein</fullName>
    </submittedName>
</protein>
<sequence length="393" mass="41559">MDEISLLRRARTDIPERPPASVARGRAALFAQIEAETAYAPFAAVGDDTSFAPLPLRRRRRRTVAWTGFSALGAGAALTVALVAGNVFGVTGWHGGADPAAADALNAAAIATLEVTDPSVSAGQYLRVRTDAVYMTQAWLDEDVDAARVNGVVQDLGTVEAQYYMQGEQLELFRPANHNDTWWGIQCRARVAQTFGPKSELAAQQNPSMTQGPVGHLIELPGGRIKYELPGGGIEFGNPVGGFTVPGGASDDFTQLPLEPGELLTEIYRLNGESGRSRDGQALVWIADTLRGGAVPAEFRAAMYQAAALIPGVTITDEQATLNGATGIAIGRDEADNFRQEIIIDPATGQFIGERHVTLEGYGPAAVGDPIGWTAVTTEIVEAAPTDVSTCSE</sequence>
<proteinExistence type="predicted"/>
<evidence type="ECO:0000256" key="1">
    <source>
        <dbReference type="SAM" id="Phobius"/>
    </source>
</evidence>
<name>A0A5J6L3B5_9MICO</name>
<gene>
    <name evidence="2" type="ORF">F6J85_07910</name>
</gene>